<keyword evidence="2" id="KW-1185">Reference proteome</keyword>
<protein>
    <submittedName>
        <fullName evidence="1">Uncharacterized protein</fullName>
    </submittedName>
</protein>
<evidence type="ECO:0000313" key="1">
    <source>
        <dbReference type="EMBL" id="GFT01178.1"/>
    </source>
</evidence>
<dbReference type="AlphaFoldDB" id="A0A8X6TCJ0"/>
<accession>A0A8X6TCJ0</accession>
<comment type="caution">
    <text evidence="1">The sequence shown here is derived from an EMBL/GenBank/DDBJ whole genome shotgun (WGS) entry which is preliminary data.</text>
</comment>
<organism evidence="1 2">
    <name type="scientific">Nephila pilipes</name>
    <name type="common">Giant wood spider</name>
    <name type="synonym">Nephila maculata</name>
    <dbReference type="NCBI Taxonomy" id="299642"/>
    <lineage>
        <taxon>Eukaryota</taxon>
        <taxon>Metazoa</taxon>
        <taxon>Ecdysozoa</taxon>
        <taxon>Arthropoda</taxon>
        <taxon>Chelicerata</taxon>
        <taxon>Arachnida</taxon>
        <taxon>Araneae</taxon>
        <taxon>Araneomorphae</taxon>
        <taxon>Entelegynae</taxon>
        <taxon>Araneoidea</taxon>
        <taxon>Nephilidae</taxon>
        <taxon>Nephila</taxon>
    </lineage>
</organism>
<name>A0A8X6TCJ0_NEPPI</name>
<dbReference type="Proteomes" id="UP000887013">
    <property type="component" value="Unassembled WGS sequence"/>
</dbReference>
<gene>
    <name evidence="1" type="ORF">NPIL_214921</name>
</gene>
<proteinExistence type="predicted"/>
<sequence length="98" mass="11037">MGGPLVGTFLTESLQLCWSLIRTLDKGHQELAIGVPRRLTRSSLSPPPFYFFILPSFFNASPPLKALERIGKPLSLVWYAGPVSLYLIREIVHCPRKE</sequence>
<reference evidence="1" key="1">
    <citation type="submission" date="2020-08" db="EMBL/GenBank/DDBJ databases">
        <title>Multicomponent nature underlies the extraordinary mechanical properties of spider dragline silk.</title>
        <authorList>
            <person name="Kono N."/>
            <person name="Nakamura H."/>
            <person name="Mori M."/>
            <person name="Yoshida Y."/>
            <person name="Ohtoshi R."/>
            <person name="Malay A.D."/>
            <person name="Moran D.A.P."/>
            <person name="Tomita M."/>
            <person name="Numata K."/>
            <person name="Arakawa K."/>
        </authorList>
    </citation>
    <scope>NUCLEOTIDE SEQUENCE</scope>
</reference>
<dbReference type="EMBL" id="BMAW01006905">
    <property type="protein sequence ID" value="GFT01178.1"/>
    <property type="molecule type" value="Genomic_DNA"/>
</dbReference>
<evidence type="ECO:0000313" key="2">
    <source>
        <dbReference type="Proteomes" id="UP000887013"/>
    </source>
</evidence>